<proteinExistence type="predicted"/>
<evidence type="ECO:0000313" key="4">
    <source>
        <dbReference type="Proteomes" id="UP000552241"/>
    </source>
</evidence>
<comment type="caution">
    <text evidence="3">The sequence shown here is derived from an EMBL/GenBank/DDBJ whole genome shotgun (WGS) entry which is preliminary data.</text>
</comment>
<dbReference type="EMBL" id="JACDZE010000001">
    <property type="protein sequence ID" value="MBA5628262.1"/>
    <property type="molecule type" value="Genomic_DNA"/>
</dbReference>
<keyword evidence="2" id="KW-0472">Membrane</keyword>
<dbReference type="Proteomes" id="UP000552241">
    <property type="component" value="Unassembled WGS sequence"/>
</dbReference>
<gene>
    <name evidence="3" type="ORF">HU137_00590</name>
</gene>
<accession>A0A838ZQL7</accession>
<organism evidence="3 4">
    <name type="scientific">Moheibacter lacus</name>
    <dbReference type="NCBI Taxonomy" id="2745851"/>
    <lineage>
        <taxon>Bacteria</taxon>
        <taxon>Pseudomonadati</taxon>
        <taxon>Bacteroidota</taxon>
        <taxon>Flavobacteriia</taxon>
        <taxon>Flavobacteriales</taxon>
        <taxon>Weeksellaceae</taxon>
        <taxon>Moheibacter</taxon>
    </lineage>
</organism>
<dbReference type="RefSeq" id="WP_182041870.1">
    <property type="nucleotide sequence ID" value="NZ_JACDZE010000001.1"/>
</dbReference>
<sequence length="119" mass="13824">MKNCLAYGLIIFSGLCPEIYGYAQFYEETEEVPQGIYQNYELYHDLNNRFYEQSQEFEYFKSEPVQEVPTENYADDGPQDPPNDDDPPVPIGKLWIVMVFLSGLGLGVFYQSKRAKEMI</sequence>
<feature type="transmembrane region" description="Helical" evidence="2">
    <location>
        <begin position="91"/>
        <end position="110"/>
    </location>
</feature>
<evidence type="ECO:0000256" key="2">
    <source>
        <dbReference type="SAM" id="Phobius"/>
    </source>
</evidence>
<dbReference type="AlphaFoldDB" id="A0A838ZQL7"/>
<keyword evidence="4" id="KW-1185">Reference proteome</keyword>
<keyword evidence="2" id="KW-0812">Transmembrane</keyword>
<evidence type="ECO:0000256" key="1">
    <source>
        <dbReference type="SAM" id="MobiDB-lite"/>
    </source>
</evidence>
<reference evidence="3 4" key="1">
    <citation type="submission" date="2020-07" db="EMBL/GenBank/DDBJ databases">
        <title>Moheibacter lacus sp. nov., a member of the family Flavobacteriaceae isolated from freshwater lake sediment.</title>
        <authorList>
            <person name="Liu Y."/>
        </authorList>
    </citation>
    <scope>NUCLEOTIDE SEQUENCE [LARGE SCALE GENOMIC DNA]</scope>
    <source>
        <strain evidence="3 4">BDHS18</strain>
    </source>
</reference>
<feature type="compositionally biased region" description="Acidic residues" evidence="1">
    <location>
        <begin position="73"/>
        <end position="87"/>
    </location>
</feature>
<name>A0A838ZQL7_9FLAO</name>
<protein>
    <submittedName>
        <fullName evidence="3">Uncharacterized protein</fullName>
    </submittedName>
</protein>
<keyword evidence="2" id="KW-1133">Transmembrane helix</keyword>
<feature type="region of interest" description="Disordered" evidence="1">
    <location>
        <begin position="68"/>
        <end position="89"/>
    </location>
</feature>
<evidence type="ECO:0000313" key="3">
    <source>
        <dbReference type="EMBL" id="MBA5628262.1"/>
    </source>
</evidence>